<dbReference type="InterPro" id="IPR007345">
    <property type="entry name" value="Polysacch_pyruvyl_Trfase"/>
</dbReference>
<reference evidence="2 3" key="1">
    <citation type="submission" date="2020-12" db="EMBL/GenBank/DDBJ databases">
        <title>Genomic Analysis and Response surface optimization of nitrogen-fixing conditions for A. chroococcum strain HR1, Isolation from rhizosphere soil.</title>
        <authorList>
            <person name="Li J."/>
            <person name="Yang H."/>
            <person name="Liu H."/>
            <person name="Wang C."/>
            <person name="Tian Y."/>
            <person name="Lu X.Y."/>
        </authorList>
    </citation>
    <scope>NUCLEOTIDE SEQUENCE [LARGE SCALE GENOMIC DNA]</scope>
    <source>
        <strain evidence="2 3">HR1</strain>
    </source>
</reference>
<accession>A0AAP9YG61</accession>
<organism evidence="2 3">
    <name type="scientific">Azotobacter chroococcum</name>
    <dbReference type="NCBI Taxonomy" id="353"/>
    <lineage>
        <taxon>Bacteria</taxon>
        <taxon>Pseudomonadati</taxon>
        <taxon>Pseudomonadota</taxon>
        <taxon>Gammaproteobacteria</taxon>
        <taxon>Pseudomonadales</taxon>
        <taxon>Pseudomonadaceae</taxon>
        <taxon>Azotobacter</taxon>
    </lineage>
</organism>
<dbReference type="RefSeq" id="WP_198867527.1">
    <property type="nucleotide sequence ID" value="NZ_CP066310.1"/>
</dbReference>
<feature type="domain" description="Polysaccharide pyruvyl transferase" evidence="1">
    <location>
        <begin position="84"/>
        <end position="310"/>
    </location>
</feature>
<sequence>MPKIFTLGLNESIDDSANLGTKELYNLVGQNTGNLAFHYAINRLIDFVPCSTPWGSQTEKINIMGDIGIIPCANQLGSHVDMKGLAQNLKGVKANLVAIGLGAQGAVGLDGIPEIPLGTLEWLDQVVTHAASDKPNITVRGDFTLKVLEHYGFGGKALSLGCPSLLINKSKDLGERLEQRYKGPYRKVAIAAGHPNWTSMSALEASLVRLMMDTQGTYIVQNTDESVALSRNDFAYVDAKYKEKLRNYLKLNLDDRQFDDWIRQYMISFYDIPAWMEYLRRFDFIVGSRIHGVMLAIQAGVPGLCIAHDSRIREICEKCQIPFVMAHQLKEGVTLKDIRDLVKFDGKAFDRNREAIAAQYQEFFSNNGLM</sequence>
<gene>
    <name evidence="2" type="ORF">GKQ51_06975</name>
</gene>
<evidence type="ECO:0000313" key="3">
    <source>
        <dbReference type="Proteomes" id="UP000596192"/>
    </source>
</evidence>
<dbReference type="AlphaFoldDB" id="A0AAP9YG61"/>
<dbReference type="EMBL" id="CP066310">
    <property type="protein sequence ID" value="QQE90048.1"/>
    <property type="molecule type" value="Genomic_DNA"/>
</dbReference>
<dbReference type="Proteomes" id="UP000596192">
    <property type="component" value="Chromosome"/>
</dbReference>
<evidence type="ECO:0000313" key="2">
    <source>
        <dbReference type="EMBL" id="QQE90048.1"/>
    </source>
</evidence>
<keyword evidence="2" id="KW-0808">Transferase</keyword>
<name>A0AAP9YG61_9GAMM</name>
<dbReference type="GO" id="GO:0016740">
    <property type="term" value="F:transferase activity"/>
    <property type="evidence" value="ECO:0007669"/>
    <property type="project" value="UniProtKB-KW"/>
</dbReference>
<proteinExistence type="predicted"/>
<dbReference type="Pfam" id="PF04230">
    <property type="entry name" value="PS_pyruv_trans"/>
    <property type="match status" value="1"/>
</dbReference>
<evidence type="ECO:0000259" key="1">
    <source>
        <dbReference type="Pfam" id="PF04230"/>
    </source>
</evidence>
<protein>
    <submittedName>
        <fullName evidence="2">Polysaccharide pyruvyl transferase family protein</fullName>
    </submittedName>
</protein>